<feature type="domain" description="Prolamin-like" evidence="3">
    <location>
        <begin position="121"/>
        <end position="192"/>
    </location>
</feature>
<reference evidence="4" key="1">
    <citation type="journal article" date="2018" name="Nat. Plants">
        <title>Whole-genome landscape of Medicago truncatula symbiotic genes.</title>
        <authorList>
            <person name="Pecrix Y."/>
            <person name="Gamas P."/>
            <person name="Carrere S."/>
        </authorList>
    </citation>
    <scope>NUCLEOTIDE SEQUENCE</scope>
    <source>
        <tissue evidence="4">Leaves</tissue>
    </source>
</reference>
<organism evidence="4">
    <name type="scientific">Medicago truncatula</name>
    <name type="common">Barrel medic</name>
    <name type="synonym">Medicago tribuloides</name>
    <dbReference type="NCBI Taxonomy" id="3880"/>
    <lineage>
        <taxon>Eukaryota</taxon>
        <taxon>Viridiplantae</taxon>
        <taxon>Streptophyta</taxon>
        <taxon>Embryophyta</taxon>
        <taxon>Tracheophyta</taxon>
        <taxon>Spermatophyta</taxon>
        <taxon>Magnoliopsida</taxon>
        <taxon>eudicotyledons</taxon>
        <taxon>Gunneridae</taxon>
        <taxon>Pentapetalae</taxon>
        <taxon>rosids</taxon>
        <taxon>fabids</taxon>
        <taxon>Fabales</taxon>
        <taxon>Fabaceae</taxon>
        <taxon>Papilionoideae</taxon>
        <taxon>50 kb inversion clade</taxon>
        <taxon>NPAAA clade</taxon>
        <taxon>Hologalegina</taxon>
        <taxon>IRL clade</taxon>
        <taxon>Trifolieae</taxon>
        <taxon>Medicago</taxon>
    </lineage>
</organism>
<dbReference type="InterPro" id="IPR008502">
    <property type="entry name" value="Prolamin-like"/>
</dbReference>
<name>A0A396HG30_MEDTR</name>
<feature type="chain" id="PRO_5017465284" evidence="2">
    <location>
        <begin position="23"/>
        <end position="194"/>
    </location>
</feature>
<dbReference type="Pfam" id="PF05617">
    <property type="entry name" value="Prolamin_like"/>
    <property type="match status" value="2"/>
</dbReference>
<evidence type="ECO:0000256" key="2">
    <source>
        <dbReference type="SAM" id="SignalP"/>
    </source>
</evidence>
<accession>A0A396HG30</accession>
<dbReference type="PANTHER" id="PTHR31207">
    <property type="entry name" value="ECA1 GAMETOGENESIS FAMILY PROTEIN (DUF784)-RELATED-RELATED"/>
    <property type="match status" value="1"/>
</dbReference>
<dbReference type="PANTHER" id="PTHR31207:SF38">
    <property type="entry name" value="PROLAMIN-LIKE PROTEIN"/>
    <property type="match status" value="1"/>
</dbReference>
<gene>
    <name evidence="4" type="ORF">MtrunA17_Chr6g0451011</name>
</gene>
<comment type="caution">
    <text evidence="4">The sequence shown here is derived from an EMBL/GenBank/DDBJ whole genome shotgun (WGS) entry which is preliminary data.</text>
</comment>
<dbReference type="EMBL" id="PSQE01000006">
    <property type="protein sequence ID" value="RHN49847.1"/>
    <property type="molecule type" value="Genomic_DNA"/>
</dbReference>
<sequence>MERLGFFLISVASICTTTIASSQSNDISFLHQCANHVGEQCGKQVYNKMFTSSKTEISIDCCYKLFDTGSYCHTKMTLFILETNQKYENEEWIHYLTRADDIFNKCDLATRPDDTKFLSACIEKIGSRCGEEVLNSIVNNTSTTKKCCDKLVNMGERCHTNMAKILIRTPEMKNMDPIEFMERSKNVYDECSIE</sequence>
<evidence type="ECO:0000256" key="1">
    <source>
        <dbReference type="ARBA" id="ARBA00022729"/>
    </source>
</evidence>
<dbReference type="Proteomes" id="UP000265566">
    <property type="component" value="Chromosome 6"/>
</dbReference>
<keyword evidence="1 2" id="KW-0732">Signal</keyword>
<proteinExistence type="predicted"/>
<feature type="domain" description="Prolamin-like" evidence="3">
    <location>
        <begin position="32"/>
        <end position="107"/>
    </location>
</feature>
<dbReference type="AlphaFoldDB" id="A0A396HG30"/>
<dbReference type="Gramene" id="rna34071">
    <property type="protein sequence ID" value="RHN49847.1"/>
    <property type="gene ID" value="gene34071"/>
</dbReference>
<evidence type="ECO:0000313" key="4">
    <source>
        <dbReference type="EMBL" id="RHN49847.1"/>
    </source>
</evidence>
<dbReference type="InterPro" id="IPR040220">
    <property type="entry name" value="DD11"/>
</dbReference>
<evidence type="ECO:0000259" key="3">
    <source>
        <dbReference type="Pfam" id="PF05617"/>
    </source>
</evidence>
<feature type="signal peptide" evidence="2">
    <location>
        <begin position="1"/>
        <end position="22"/>
    </location>
</feature>
<protein>
    <submittedName>
        <fullName evidence="4">Putative Prolamin-like domain-containing protein</fullName>
    </submittedName>
</protein>